<proteinExistence type="inferred from homology"/>
<dbReference type="PANTHER" id="PTHR46193:SF10">
    <property type="entry name" value="6-PHOSPHOGLUCONATE PHOSPHATASE"/>
    <property type="match status" value="1"/>
</dbReference>
<dbReference type="GO" id="GO:0046872">
    <property type="term" value="F:metal ion binding"/>
    <property type="evidence" value="ECO:0007669"/>
    <property type="project" value="UniProtKB-KW"/>
</dbReference>
<dbReference type="InterPro" id="IPR036412">
    <property type="entry name" value="HAD-like_sf"/>
</dbReference>
<protein>
    <submittedName>
        <fullName evidence="5">HAD superfamily hydrolase (TIGR01509 family)</fullName>
    </submittedName>
</protein>
<evidence type="ECO:0000256" key="4">
    <source>
        <dbReference type="ARBA" id="ARBA00022842"/>
    </source>
</evidence>
<dbReference type="InterPro" id="IPR051600">
    <property type="entry name" value="Beta-PGM-like"/>
</dbReference>
<gene>
    <name evidence="5" type="ORF">GGQ67_004799</name>
</gene>
<dbReference type="AlphaFoldDB" id="A0A7W6GDI1"/>
<organism evidence="5 6">
    <name type="scientific">Rhizobium metallidurans</name>
    <dbReference type="NCBI Taxonomy" id="1265931"/>
    <lineage>
        <taxon>Bacteria</taxon>
        <taxon>Pseudomonadati</taxon>
        <taxon>Pseudomonadota</taxon>
        <taxon>Alphaproteobacteria</taxon>
        <taxon>Hyphomicrobiales</taxon>
        <taxon>Rhizobiaceae</taxon>
        <taxon>Rhizobium/Agrobacterium group</taxon>
        <taxon>Rhizobium</taxon>
    </lineage>
</organism>
<comment type="similarity">
    <text evidence="2">Belongs to the HAD-like hydrolase superfamily. CbbY/CbbZ/Gph/YieH family.</text>
</comment>
<dbReference type="CDD" id="cd07526">
    <property type="entry name" value="HAD_BPGM_like"/>
    <property type="match status" value="1"/>
</dbReference>
<dbReference type="SFLD" id="SFLDS00003">
    <property type="entry name" value="Haloacid_Dehalogenase"/>
    <property type="match status" value="1"/>
</dbReference>
<dbReference type="RefSeq" id="WP_183902534.1">
    <property type="nucleotide sequence ID" value="NZ_JACIDW010000031.1"/>
</dbReference>
<evidence type="ECO:0000256" key="3">
    <source>
        <dbReference type="ARBA" id="ARBA00022723"/>
    </source>
</evidence>
<reference evidence="5 6" key="1">
    <citation type="submission" date="2020-08" db="EMBL/GenBank/DDBJ databases">
        <title>Genomic Encyclopedia of Type Strains, Phase IV (KMG-IV): sequencing the most valuable type-strain genomes for metagenomic binning, comparative biology and taxonomic classification.</title>
        <authorList>
            <person name="Goeker M."/>
        </authorList>
    </citation>
    <scope>NUCLEOTIDE SEQUENCE [LARGE SCALE GENOMIC DNA]</scope>
    <source>
        <strain evidence="5 6">DSM 26575</strain>
    </source>
</reference>
<evidence type="ECO:0000256" key="2">
    <source>
        <dbReference type="ARBA" id="ARBA00006171"/>
    </source>
</evidence>
<dbReference type="SFLD" id="SFLDG01129">
    <property type="entry name" value="C1.5:_HAD__Beta-PGM__Phosphata"/>
    <property type="match status" value="1"/>
</dbReference>
<comment type="cofactor">
    <cofactor evidence="1">
        <name>Mg(2+)</name>
        <dbReference type="ChEBI" id="CHEBI:18420"/>
    </cofactor>
</comment>
<name>A0A7W6GDI1_9HYPH</name>
<dbReference type="SFLD" id="SFLDG01135">
    <property type="entry name" value="C1.5.6:_HAD__Beta-PGM__Phospha"/>
    <property type="match status" value="1"/>
</dbReference>
<dbReference type="Gene3D" id="3.40.50.1000">
    <property type="entry name" value="HAD superfamily/HAD-like"/>
    <property type="match status" value="1"/>
</dbReference>
<evidence type="ECO:0000256" key="1">
    <source>
        <dbReference type="ARBA" id="ARBA00001946"/>
    </source>
</evidence>
<dbReference type="EMBL" id="JACIDW010000031">
    <property type="protein sequence ID" value="MBB3967105.1"/>
    <property type="molecule type" value="Genomic_DNA"/>
</dbReference>
<dbReference type="PANTHER" id="PTHR46193">
    <property type="entry name" value="6-PHOSPHOGLUCONATE PHOSPHATASE"/>
    <property type="match status" value="1"/>
</dbReference>
<dbReference type="SUPFAM" id="SSF56784">
    <property type="entry name" value="HAD-like"/>
    <property type="match status" value="1"/>
</dbReference>
<evidence type="ECO:0000313" key="6">
    <source>
        <dbReference type="Proteomes" id="UP000582090"/>
    </source>
</evidence>
<keyword evidence="4" id="KW-0460">Magnesium</keyword>
<keyword evidence="3" id="KW-0479">Metal-binding</keyword>
<dbReference type="InterPro" id="IPR023214">
    <property type="entry name" value="HAD_sf"/>
</dbReference>
<sequence length="229" mass="25043">MADAETRLVIFDCDGVLVDSEPISVTVLVKAMNDLNVPITEDEVYGRFLGRSLATVIETMKTEYNVHPGEAFLEQIRTDLYARFRTELKPIHGIADTIDALDIPCCVASSSQVERIRLSLTVTGLIDRLPNIFSASMVKNGKPAPDLFLHAAREMNIAPVNCVVIEDSPAGIEAAKAAGMTVFAFTGGSHANFAGYRDELDRLAPDATFDVMPDLIHLIKKHQRDGNDL</sequence>
<dbReference type="InterPro" id="IPR041492">
    <property type="entry name" value="HAD_2"/>
</dbReference>
<dbReference type="Pfam" id="PF13419">
    <property type="entry name" value="HAD_2"/>
    <property type="match status" value="1"/>
</dbReference>
<keyword evidence="5" id="KW-0378">Hydrolase</keyword>
<dbReference type="Gene3D" id="1.10.150.240">
    <property type="entry name" value="Putative phosphatase, domain 2"/>
    <property type="match status" value="1"/>
</dbReference>
<evidence type="ECO:0000313" key="5">
    <source>
        <dbReference type="EMBL" id="MBB3967105.1"/>
    </source>
</evidence>
<dbReference type="NCBIfam" id="TIGR01509">
    <property type="entry name" value="HAD-SF-IA-v3"/>
    <property type="match status" value="1"/>
</dbReference>
<comment type="caution">
    <text evidence="5">The sequence shown here is derived from an EMBL/GenBank/DDBJ whole genome shotgun (WGS) entry which is preliminary data.</text>
</comment>
<dbReference type="InterPro" id="IPR006439">
    <property type="entry name" value="HAD-SF_hydro_IA"/>
</dbReference>
<accession>A0A7W6GDI1</accession>
<dbReference type="InterPro" id="IPR023198">
    <property type="entry name" value="PGP-like_dom2"/>
</dbReference>
<dbReference type="Proteomes" id="UP000582090">
    <property type="component" value="Unassembled WGS sequence"/>
</dbReference>
<dbReference type="GO" id="GO:0016787">
    <property type="term" value="F:hydrolase activity"/>
    <property type="evidence" value="ECO:0007669"/>
    <property type="project" value="UniProtKB-KW"/>
</dbReference>
<keyword evidence="6" id="KW-1185">Reference proteome</keyword>